<dbReference type="PROSITE" id="PS00676">
    <property type="entry name" value="SIGMA54_INTERACT_2"/>
    <property type="match status" value="1"/>
</dbReference>
<feature type="domain" description="Sigma-54 factor interaction" evidence="4">
    <location>
        <begin position="108"/>
        <end position="337"/>
    </location>
</feature>
<evidence type="ECO:0000256" key="2">
    <source>
        <dbReference type="ARBA" id="ARBA00022840"/>
    </source>
</evidence>
<accession>A0A3G1L2I9</accession>
<dbReference type="SMART" id="SM00382">
    <property type="entry name" value="AAA"/>
    <property type="match status" value="1"/>
</dbReference>
<keyword evidence="3" id="KW-0175">Coiled coil</keyword>
<name>A0A3G1L2I9_FORW1</name>
<dbReference type="GO" id="GO:0006355">
    <property type="term" value="P:regulation of DNA-templated transcription"/>
    <property type="evidence" value="ECO:0007669"/>
    <property type="project" value="InterPro"/>
</dbReference>
<evidence type="ECO:0000256" key="1">
    <source>
        <dbReference type="ARBA" id="ARBA00022741"/>
    </source>
</evidence>
<protein>
    <recommendedName>
        <fullName evidence="4">Sigma-54 factor interaction domain-containing protein</fullName>
    </recommendedName>
</protein>
<dbReference type="PROSITE" id="PS50045">
    <property type="entry name" value="SIGMA54_INTERACT_4"/>
    <property type="match status" value="1"/>
</dbReference>
<dbReference type="SUPFAM" id="SSF46689">
    <property type="entry name" value="Homeodomain-like"/>
    <property type="match status" value="1"/>
</dbReference>
<dbReference type="Pfam" id="PF00158">
    <property type="entry name" value="Sigma54_activat"/>
    <property type="match status" value="1"/>
</dbReference>
<dbReference type="FunFam" id="3.40.50.300:FF:000006">
    <property type="entry name" value="DNA-binding transcriptional regulator NtrC"/>
    <property type="match status" value="1"/>
</dbReference>
<dbReference type="InterPro" id="IPR025662">
    <property type="entry name" value="Sigma_54_int_dom_ATP-bd_1"/>
</dbReference>
<dbReference type="Gene3D" id="1.10.10.60">
    <property type="entry name" value="Homeodomain-like"/>
    <property type="match status" value="1"/>
</dbReference>
<dbReference type="KEGG" id="fwa:DCMF_23820"/>
<dbReference type="CDD" id="cd00009">
    <property type="entry name" value="AAA"/>
    <property type="match status" value="1"/>
</dbReference>
<keyword evidence="1" id="KW-0547">Nucleotide-binding</keyword>
<dbReference type="Proteomes" id="UP000323521">
    <property type="component" value="Chromosome"/>
</dbReference>
<keyword evidence="6" id="KW-1185">Reference proteome</keyword>
<dbReference type="Gene3D" id="3.40.50.300">
    <property type="entry name" value="P-loop containing nucleotide triphosphate hydrolases"/>
    <property type="match status" value="1"/>
</dbReference>
<dbReference type="GO" id="GO:0005524">
    <property type="term" value="F:ATP binding"/>
    <property type="evidence" value="ECO:0007669"/>
    <property type="project" value="UniProtKB-KW"/>
</dbReference>
<dbReference type="InterPro" id="IPR025943">
    <property type="entry name" value="Sigma_54_int_dom_ATP-bd_2"/>
</dbReference>
<keyword evidence="2" id="KW-0067">ATP-binding</keyword>
<dbReference type="EMBL" id="CP017634">
    <property type="protein sequence ID" value="ATW28858.1"/>
    <property type="molecule type" value="Genomic_DNA"/>
</dbReference>
<feature type="coiled-coil region" evidence="3">
    <location>
        <begin position="71"/>
        <end position="108"/>
    </location>
</feature>
<organism evidence="5 6">
    <name type="scientific">Formimonas warabiya</name>
    <dbReference type="NCBI Taxonomy" id="1761012"/>
    <lineage>
        <taxon>Bacteria</taxon>
        <taxon>Bacillati</taxon>
        <taxon>Bacillota</taxon>
        <taxon>Clostridia</taxon>
        <taxon>Eubacteriales</taxon>
        <taxon>Peptococcaceae</taxon>
        <taxon>Candidatus Formimonas</taxon>
    </lineage>
</organism>
<dbReference type="InterPro" id="IPR009057">
    <property type="entry name" value="Homeodomain-like_sf"/>
</dbReference>
<dbReference type="PROSITE" id="PS00675">
    <property type="entry name" value="SIGMA54_INTERACT_1"/>
    <property type="match status" value="1"/>
</dbReference>
<evidence type="ECO:0000313" key="6">
    <source>
        <dbReference type="Proteomes" id="UP000323521"/>
    </source>
</evidence>
<proteinExistence type="predicted"/>
<dbReference type="InterPro" id="IPR002078">
    <property type="entry name" value="Sigma_54_int"/>
</dbReference>
<dbReference type="SUPFAM" id="SSF52540">
    <property type="entry name" value="P-loop containing nucleoside triphosphate hydrolases"/>
    <property type="match status" value="1"/>
</dbReference>
<dbReference type="PANTHER" id="PTHR32071:SF57">
    <property type="entry name" value="C4-DICARBOXYLATE TRANSPORT TRANSCRIPTIONAL REGULATORY PROTEIN DCTD"/>
    <property type="match status" value="1"/>
</dbReference>
<dbReference type="AlphaFoldDB" id="A0A3G1L2I9"/>
<reference evidence="5 6" key="1">
    <citation type="submission" date="2016-10" db="EMBL/GenBank/DDBJ databases">
        <title>Complete Genome Sequence of Peptococcaceae strain DCMF.</title>
        <authorList>
            <person name="Edwards R.J."/>
            <person name="Holland S.I."/>
            <person name="Deshpande N.P."/>
            <person name="Wong Y.K."/>
            <person name="Ertan H."/>
            <person name="Manefield M."/>
            <person name="Russell T.L."/>
            <person name="Lee M.J."/>
        </authorList>
    </citation>
    <scope>NUCLEOTIDE SEQUENCE [LARGE SCALE GENOMIC DNA]</scope>
    <source>
        <strain evidence="5 6">DCMF</strain>
    </source>
</reference>
<evidence type="ECO:0000256" key="3">
    <source>
        <dbReference type="SAM" id="Coils"/>
    </source>
</evidence>
<dbReference type="Gene3D" id="3.30.450.20">
    <property type="entry name" value="PAS domain"/>
    <property type="match status" value="1"/>
</dbReference>
<dbReference type="Pfam" id="PF25601">
    <property type="entry name" value="AAA_lid_14"/>
    <property type="match status" value="1"/>
</dbReference>
<evidence type="ECO:0000313" key="5">
    <source>
        <dbReference type="EMBL" id="ATW28858.1"/>
    </source>
</evidence>
<dbReference type="InterPro" id="IPR027417">
    <property type="entry name" value="P-loop_NTPase"/>
</dbReference>
<gene>
    <name evidence="5" type="ORF">DCMF_23820</name>
</gene>
<evidence type="ECO:0000259" key="4">
    <source>
        <dbReference type="PROSITE" id="PS50045"/>
    </source>
</evidence>
<sequence length="420" mass="47737">MKPEEIVGKTVYQLINEGYYYPLIAPLVLQEKKRATFEQETIVGKKLVVTATPILNDRDEVDLVVMNSRDITELENLKYNLEETKKQMEEYKKEVEELKKRENRFENFIVRSKAMGDCMELAQRVALADSTIIILGETGTGKSVLAKYIHGMSPRKQGPFQTINCAAIPEQLLESELFGYQSGAFTGANSKGKAGLLELANGGTLFLDEIAEIPIKLQAKILQVIQENKFIPVGGTKYKTVNIRIIAATNRDLEQMVKEGTFREDLYYRLNVIELPIAPLRERTEDIVPLAQFFLNKYDKRYHTSHSFSQDTLDILICHPWLGNVRELEHVIERLVLTVQESKILPKHLPKKFQQVEKMTGPVSLQNIAPLDLIEKELIIKAYKQLGSSYKVAKVLNISQSKANRKIRQYLSGLNAAPKS</sequence>
<dbReference type="PANTHER" id="PTHR32071">
    <property type="entry name" value="TRANSCRIPTIONAL REGULATORY PROTEIN"/>
    <property type="match status" value="1"/>
</dbReference>
<dbReference type="InterPro" id="IPR058031">
    <property type="entry name" value="AAA_lid_NorR"/>
</dbReference>
<dbReference type="InterPro" id="IPR003593">
    <property type="entry name" value="AAA+_ATPase"/>
</dbReference>
<dbReference type="Gene3D" id="1.10.8.60">
    <property type="match status" value="1"/>
</dbReference>